<keyword evidence="3" id="KW-0732">Signal</keyword>
<evidence type="ECO:0000256" key="3">
    <source>
        <dbReference type="SAM" id="SignalP"/>
    </source>
</evidence>
<dbReference type="RefSeq" id="WP_253448654.1">
    <property type="nucleotide sequence ID" value="NZ_JALJYF010000002.1"/>
</dbReference>
<sequence length="964" mass="108408">MSLARMGMAAWLGCSLMVAVSTAVAAHPSEEWRTLETERFRFHVPVEAEPWARGIVQGSEVLADEVHELVGYEPEGRIDVLVVDPFNQPNGMALPIIGKSRMVLFTTPPQSDSVIGNFAHWDQLLFIHEQAHLAHLARPPRGLVGPGWRRLWLPLGLGPLAQEPMWMIEGYATWVEGKLTGRGRPNSDFRDALIRQWALEGRLPSYGAVSRPDGDDWMARTMAYLVGSAYFDWLEEREGPEAFQDVWARATARERRSFSEAFKGVFGDSPADLYARFTAELTHAALVREETLADNQRWGRLWQDYSGNTGDLAVSPDGEYLALVKRQPRQASELKILTLNDNEARFERWHEQQAQLLERDPDDVKAVEPDSLPRSPSYRLPAPQARDIRHPRWIPGQSELLFAQSTVDARGQQRSDLFRWNYESGQVSRISRHASLHRADPSPEGDWAVAVRQVHGQSQLVRVDLDDGTIEAITEPRLDVIHDYPRFHPDGEYLAYMRHEAGRWQLVERRLSDGHEQVLMDSRGEDFLSHPNWSADGERLFFTRSRNGHLDLYMLDRAAGTHFQLTQSPHIAFQPEAIPDQAGLLYLSHGRSGMRVMKLDELEPVPLAKPAVLGEDKLASLKGMDIDQRASVESRPYGAGPQFASSLLGFRWHRADRSLDLGIRGGDPVGRLDWMLAASRSSRGSLDGEVASVGWHGWPASLNMSLFRLDTALGEQSDMPHALRETFVDQEQRGLRLGTAYRQQMGLSHWRIQGGLNHARLRQAGQTLDQDWLDLGIAFQGHWRRGDWRLQGGVQLQTWRGDSDDQSWERDDWSLNLGGGFRNTRLQASWHQAELGKTAPGMASLTLGGQMGTVNNQKTQPLTLYEPAIAAGLLQGQVYEKQALSLSGPGNARLFHRRHRMGMSNAGEGEWLKVSGFEVSAIQVPGILALPEVRGIALGLGFGQVHGEGREGHRRAWLNLRYDW</sequence>
<dbReference type="PANTHER" id="PTHR36842">
    <property type="entry name" value="PROTEIN TOLB HOMOLOG"/>
    <property type="match status" value="1"/>
</dbReference>
<comment type="similarity">
    <text evidence="1">Belongs to the TolB family.</text>
</comment>
<accession>A0ABT1GBS7</accession>
<evidence type="ECO:0008006" key="6">
    <source>
        <dbReference type="Google" id="ProtNLM"/>
    </source>
</evidence>
<feature type="region of interest" description="Disordered" evidence="2">
    <location>
        <begin position="357"/>
        <end position="382"/>
    </location>
</feature>
<gene>
    <name evidence="4" type="ORF">J2T60_001818</name>
</gene>
<protein>
    <recommendedName>
        <fullName evidence="6">WD40 repeat protein</fullName>
    </recommendedName>
</protein>
<reference evidence="4 5" key="1">
    <citation type="submission" date="2022-03" db="EMBL/GenBank/DDBJ databases">
        <title>Genomic Encyclopedia of Type Strains, Phase III (KMG-III): the genomes of soil and plant-associated and newly described type strains.</title>
        <authorList>
            <person name="Whitman W."/>
        </authorList>
    </citation>
    <scope>NUCLEOTIDE SEQUENCE [LARGE SCALE GENOMIC DNA]</scope>
    <source>
        <strain evidence="4 5">BSker1</strain>
    </source>
</reference>
<evidence type="ECO:0000256" key="2">
    <source>
        <dbReference type="SAM" id="MobiDB-lite"/>
    </source>
</evidence>
<feature type="compositionally biased region" description="Basic and acidic residues" evidence="2">
    <location>
        <begin position="357"/>
        <end position="368"/>
    </location>
</feature>
<evidence type="ECO:0000313" key="5">
    <source>
        <dbReference type="Proteomes" id="UP001523550"/>
    </source>
</evidence>
<name>A0ABT1GBS7_9GAMM</name>
<organism evidence="4 5">
    <name type="scientific">Natronospira proteinivora</name>
    <dbReference type="NCBI Taxonomy" id="1807133"/>
    <lineage>
        <taxon>Bacteria</taxon>
        <taxon>Pseudomonadati</taxon>
        <taxon>Pseudomonadota</taxon>
        <taxon>Gammaproteobacteria</taxon>
        <taxon>Natronospirales</taxon>
        <taxon>Natronospiraceae</taxon>
        <taxon>Natronospira</taxon>
    </lineage>
</organism>
<keyword evidence="5" id="KW-1185">Reference proteome</keyword>
<feature type="signal peptide" evidence="3">
    <location>
        <begin position="1"/>
        <end position="25"/>
    </location>
</feature>
<dbReference type="InterPro" id="IPR011042">
    <property type="entry name" value="6-blade_b-propeller_TolB-like"/>
</dbReference>
<dbReference type="Pfam" id="PF07676">
    <property type="entry name" value="PD40"/>
    <property type="match status" value="2"/>
</dbReference>
<evidence type="ECO:0000313" key="4">
    <source>
        <dbReference type="EMBL" id="MCP1727818.1"/>
    </source>
</evidence>
<comment type="caution">
    <text evidence="4">The sequence shown here is derived from an EMBL/GenBank/DDBJ whole genome shotgun (WGS) entry which is preliminary data.</text>
</comment>
<dbReference type="SUPFAM" id="SSF82171">
    <property type="entry name" value="DPP6 N-terminal domain-like"/>
    <property type="match status" value="1"/>
</dbReference>
<dbReference type="PANTHER" id="PTHR36842:SF1">
    <property type="entry name" value="PROTEIN TOLB"/>
    <property type="match status" value="1"/>
</dbReference>
<dbReference type="EMBL" id="JALJYF010000002">
    <property type="protein sequence ID" value="MCP1727818.1"/>
    <property type="molecule type" value="Genomic_DNA"/>
</dbReference>
<proteinExistence type="inferred from homology"/>
<dbReference type="Proteomes" id="UP001523550">
    <property type="component" value="Unassembled WGS sequence"/>
</dbReference>
<dbReference type="Gene3D" id="2.120.10.30">
    <property type="entry name" value="TolB, C-terminal domain"/>
    <property type="match status" value="2"/>
</dbReference>
<evidence type="ECO:0000256" key="1">
    <source>
        <dbReference type="ARBA" id="ARBA00009820"/>
    </source>
</evidence>
<dbReference type="InterPro" id="IPR011659">
    <property type="entry name" value="WD40"/>
</dbReference>
<feature type="chain" id="PRO_5047175257" description="WD40 repeat protein" evidence="3">
    <location>
        <begin position="26"/>
        <end position="964"/>
    </location>
</feature>